<gene>
    <name evidence="2" type="ORF">DV711_11510</name>
</gene>
<proteinExistence type="predicted"/>
<feature type="domain" description="DUF1722" evidence="1">
    <location>
        <begin position="210"/>
        <end position="326"/>
    </location>
</feature>
<reference evidence="2 3" key="1">
    <citation type="submission" date="2018-07" db="EMBL/GenBank/DDBJ databases">
        <title>Motiliproteus coralliicola sp. nov., a bacterium isolated from Coral.</title>
        <authorList>
            <person name="Wang G."/>
        </authorList>
    </citation>
    <scope>NUCLEOTIDE SEQUENCE [LARGE SCALE GENOMIC DNA]</scope>
    <source>
        <strain evidence="2 3">C34</strain>
    </source>
</reference>
<protein>
    <submittedName>
        <fullName evidence="2">DUF1722 domain-containing protein</fullName>
    </submittedName>
</protein>
<dbReference type="OrthoDB" id="495783at2"/>
<dbReference type="PANTHER" id="PTHR30087:SF0">
    <property type="entry name" value="INNER MEMBRANE PROTEIN"/>
    <property type="match status" value="1"/>
</dbReference>
<dbReference type="Proteomes" id="UP000253769">
    <property type="component" value="Unassembled WGS sequence"/>
</dbReference>
<dbReference type="PIRSF" id="PIRSF037004">
    <property type="entry name" value="UCP037004"/>
    <property type="match status" value="1"/>
</dbReference>
<organism evidence="2 3">
    <name type="scientific">Motiliproteus coralliicola</name>
    <dbReference type="NCBI Taxonomy" id="2283196"/>
    <lineage>
        <taxon>Bacteria</taxon>
        <taxon>Pseudomonadati</taxon>
        <taxon>Pseudomonadota</taxon>
        <taxon>Gammaproteobacteria</taxon>
        <taxon>Oceanospirillales</taxon>
        <taxon>Oceanospirillaceae</taxon>
        <taxon>Motiliproteus</taxon>
    </lineage>
</organism>
<name>A0A369WDW2_9GAMM</name>
<evidence type="ECO:0000313" key="2">
    <source>
        <dbReference type="EMBL" id="RDE19511.1"/>
    </source>
</evidence>
<dbReference type="InterPro" id="IPR013560">
    <property type="entry name" value="DUF1722"/>
</dbReference>
<dbReference type="RefSeq" id="WP_114695856.1">
    <property type="nucleotide sequence ID" value="NZ_QQOH01000003.1"/>
</dbReference>
<keyword evidence="3" id="KW-1185">Reference proteome</keyword>
<dbReference type="EMBL" id="QQOH01000003">
    <property type="protein sequence ID" value="RDE19511.1"/>
    <property type="molecule type" value="Genomic_DNA"/>
</dbReference>
<dbReference type="PANTHER" id="PTHR30087">
    <property type="entry name" value="INNER MEMBRANE PROTEIN"/>
    <property type="match status" value="1"/>
</dbReference>
<evidence type="ECO:0000313" key="3">
    <source>
        <dbReference type="Proteomes" id="UP000253769"/>
    </source>
</evidence>
<dbReference type="Pfam" id="PF08349">
    <property type="entry name" value="DUF1722"/>
    <property type="match status" value="1"/>
</dbReference>
<dbReference type="AlphaFoldDB" id="A0A369WDW2"/>
<sequence>MKLIATSNSATETLTATTVNDGAISVGISSCLLGNEVRYNGGHSHSKLCTRVLAEHFNFRSFCPEVATGLGVPRPTLRLVGDPDSPRMVFSNDQQQDVTDRFKQAVTPMLGALAQLDGYILMKNSPSCGLERVKVYQANGHPHTQRTMGLFTQALKERYPDLPIEEEGRLNDDRLRENFILRVYAHHHFRMQVDGQLSLGRLMAFHRDYKYVLMAHNQREYRALGRLLAQASAGQLTELRDQYHHRFMQAIAKPASRRNHCNVLLHIFGYLKRSVQQQARHQILNLIERYRLGEVNLATPLAMLEHYVQLHGSDYIRAQRYLQPYPARLGLANRL</sequence>
<evidence type="ECO:0000259" key="1">
    <source>
        <dbReference type="Pfam" id="PF08349"/>
    </source>
</evidence>
<accession>A0A369WDW2</accession>
<dbReference type="Pfam" id="PF04463">
    <property type="entry name" value="2-thiour_desulf"/>
    <property type="match status" value="1"/>
</dbReference>
<comment type="caution">
    <text evidence="2">The sequence shown here is derived from an EMBL/GenBank/DDBJ whole genome shotgun (WGS) entry which is preliminary data.</text>
</comment>
<dbReference type="InterPro" id="IPR017087">
    <property type="entry name" value="UCP037004"/>
</dbReference>
<dbReference type="InterPro" id="IPR007553">
    <property type="entry name" value="2-thiour_desulf"/>
</dbReference>